<evidence type="ECO:0000256" key="3">
    <source>
        <dbReference type="ARBA" id="ARBA00022692"/>
    </source>
</evidence>
<evidence type="ECO:0000256" key="6">
    <source>
        <dbReference type="SAM" id="MobiDB-lite"/>
    </source>
</evidence>
<evidence type="ECO:0000256" key="5">
    <source>
        <dbReference type="ARBA" id="ARBA00023136"/>
    </source>
</evidence>
<accession>A0ABV0ILD3</accession>
<dbReference type="Pfam" id="PF01810">
    <property type="entry name" value="LysE"/>
    <property type="match status" value="1"/>
</dbReference>
<evidence type="ECO:0000256" key="7">
    <source>
        <dbReference type="SAM" id="Phobius"/>
    </source>
</evidence>
<evidence type="ECO:0000256" key="1">
    <source>
        <dbReference type="ARBA" id="ARBA00004651"/>
    </source>
</evidence>
<dbReference type="Proteomes" id="UP001484097">
    <property type="component" value="Unassembled WGS sequence"/>
</dbReference>
<feature type="transmembrane region" description="Helical" evidence="7">
    <location>
        <begin position="66"/>
        <end position="87"/>
    </location>
</feature>
<comment type="caution">
    <text evidence="8">The sequence shown here is derived from an EMBL/GenBank/DDBJ whole genome shotgun (WGS) entry which is preliminary data.</text>
</comment>
<gene>
    <name evidence="8" type="ORF">ABDK96_11395</name>
</gene>
<proteinExistence type="predicted"/>
<keyword evidence="3 7" id="KW-0812">Transmembrane</keyword>
<comment type="subcellular location">
    <subcellularLocation>
        <location evidence="1">Cell membrane</location>
        <topology evidence="1">Multi-pass membrane protein</topology>
    </subcellularLocation>
</comment>
<organism evidence="8 9">
    <name type="scientific">Citricoccus nitrophenolicus</name>
    <dbReference type="NCBI Taxonomy" id="863575"/>
    <lineage>
        <taxon>Bacteria</taxon>
        <taxon>Bacillati</taxon>
        <taxon>Actinomycetota</taxon>
        <taxon>Actinomycetes</taxon>
        <taxon>Micrococcales</taxon>
        <taxon>Micrococcaceae</taxon>
        <taxon>Citricoccus</taxon>
    </lineage>
</organism>
<dbReference type="InterPro" id="IPR001123">
    <property type="entry name" value="LeuE-type"/>
</dbReference>
<evidence type="ECO:0000313" key="9">
    <source>
        <dbReference type="Proteomes" id="UP001484097"/>
    </source>
</evidence>
<feature type="transmembrane region" description="Helical" evidence="7">
    <location>
        <begin position="35"/>
        <end position="60"/>
    </location>
</feature>
<dbReference type="PANTHER" id="PTHR30086">
    <property type="entry name" value="ARGININE EXPORTER PROTEIN ARGO"/>
    <property type="match status" value="1"/>
</dbReference>
<keyword evidence="2" id="KW-1003">Cell membrane</keyword>
<keyword evidence="5 7" id="KW-0472">Membrane</keyword>
<feature type="transmembrane region" description="Helical" evidence="7">
    <location>
        <begin position="6"/>
        <end position="26"/>
    </location>
</feature>
<evidence type="ECO:0000256" key="4">
    <source>
        <dbReference type="ARBA" id="ARBA00022989"/>
    </source>
</evidence>
<evidence type="ECO:0000313" key="8">
    <source>
        <dbReference type="EMBL" id="MEO9248290.1"/>
    </source>
</evidence>
<feature type="transmembrane region" description="Helical" evidence="7">
    <location>
        <begin position="223"/>
        <end position="247"/>
    </location>
</feature>
<sequence length="278" mass="28425">MTIFLTGLLTCLALIVAIGAQSLFIIRQAIRRDRLLLALAVCLVGDIVLITAGTAGVGVITERAPWLLEVLTWGGVAYLLWFAVSSFRSAFATRRSMAVGADAGDEDETGHDGGARPGAPLADDAGGEGGAAGGEPALVGAGAGVGRGAGAPSGPATGTLSVVSERQRLTVRMDRSGGPQRALSSVWTVVLTALSVSLLNPHAILDTVVMLGTLANSYGAEKWVFAVGALTGSAVWFLTLGFGVRALAPLLDTPRTWKIVDLVVGTVMVFIAGSLVFG</sequence>
<feature type="transmembrane region" description="Helical" evidence="7">
    <location>
        <begin position="182"/>
        <end position="203"/>
    </location>
</feature>
<dbReference type="RefSeq" id="WP_347920907.1">
    <property type="nucleotide sequence ID" value="NZ_JBDXMX010000004.1"/>
</dbReference>
<name>A0ABV0ILD3_9MICC</name>
<feature type="transmembrane region" description="Helical" evidence="7">
    <location>
        <begin position="259"/>
        <end position="277"/>
    </location>
</feature>
<feature type="region of interest" description="Disordered" evidence="6">
    <location>
        <begin position="102"/>
        <end position="130"/>
    </location>
</feature>
<reference evidence="8 9" key="1">
    <citation type="submission" date="2024-05" db="EMBL/GenBank/DDBJ databases">
        <authorList>
            <person name="Yi C."/>
        </authorList>
    </citation>
    <scope>NUCLEOTIDE SEQUENCE [LARGE SCALE GENOMIC DNA]</scope>
    <source>
        <strain evidence="8 9">XS13</strain>
    </source>
</reference>
<keyword evidence="9" id="KW-1185">Reference proteome</keyword>
<dbReference type="PANTHER" id="PTHR30086:SF20">
    <property type="entry name" value="ARGININE EXPORTER PROTEIN ARGO-RELATED"/>
    <property type="match status" value="1"/>
</dbReference>
<keyword evidence="4 7" id="KW-1133">Transmembrane helix</keyword>
<protein>
    <submittedName>
        <fullName evidence="8">LysE family transporter</fullName>
    </submittedName>
</protein>
<evidence type="ECO:0000256" key="2">
    <source>
        <dbReference type="ARBA" id="ARBA00022475"/>
    </source>
</evidence>
<dbReference type="EMBL" id="JBDXMX010000004">
    <property type="protein sequence ID" value="MEO9248290.1"/>
    <property type="molecule type" value="Genomic_DNA"/>
</dbReference>